<accession>A0A915KHH7</accession>
<sequence>MVQNQFEHTGKDWPVFLADLRIRILLINYIWRLQPLIRCDRCYTNRHIKSELFAVMAAAHRAVRNVFPNVITKGCLFHFGQCLIRNVQRLSLMPLYKVQDSEFKGRSSGTFGQTVLFYHYKKHTIDSAKWELISLFGQMICSANSPIIEWSLVIVKNKPLKPRKCRHNKRPLITSGQCRTKGATLNVHRGLHPTRFGDHNQRWSGSQPILRDLQLSKWF</sequence>
<reference evidence="2" key="1">
    <citation type="submission" date="2022-11" db="UniProtKB">
        <authorList>
            <consortium name="WormBaseParasite"/>
        </authorList>
    </citation>
    <scope>IDENTIFICATION</scope>
</reference>
<keyword evidence="1" id="KW-1185">Reference proteome</keyword>
<organism evidence="1 2">
    <name type="scientific">Romanomermis culicivorax</name>
    <name type="common">Nematode worm</name>
    <dbReference type="NCBI Taxonomy" id="13658"/>
    <lineage>
        <taxon>Eukaryota</taxon>
        <taxon>Metazoa</taxon>
        <taxon>Ecdysozoa</taxon>
        <taxon>Nematoda</taxon>
        <taxon>Enoplea</taxon>
        <taxon>Dorylaimia</taxon>
        <taxon>Mermithida</taxon>
        <taxon>Mermithoidea</taxon>
        <taxon>Mermithidae</taxon>
        <taxon>Romanomermis</taxon>
    </lineage>
</organism>
<dbReference type="WBParaSite" id="nRc.2.0.1.t37384-RA">
    <property type="protein sequence ID" value="nRc.2.0.1.t37384-RA"/>
    <property type="gene ID" value="nRc.2.0.1.g37384"/>
</dbReference>
<protein>
    <submittedName>
        <fullName evidence="2">MULE transposase domain-containing protein</fullName>
    </submittedName>
</protein>
<name>A0A915KHH7_ROMCU</name>
<evidence type="ECO:0000313" key="1">
    <source>
        <dbReference type="Proteomes" id="UP000887565"/>
    </source>
</evidence>
<evidence type="ECO:0000313" key="2">
    <source>
        <dbReference type="WBParaSite" id="nRc.2.0.1.t37384-RA"/>
    </source>
</evidence>
<dbReference type="AlphaFoldDB" id="A0A915KHH7"/>
<dbReference type="Proteomes" id="UP000887565">
    <property type="component" value="Unplaced"/>
</dbReference>
<proteinExistence type="predicted"/>